<proteinExistence type="predicted"/>
<sequence>MDYFRFNNKFFTEWRIQSAHQCNLRKKIDSFAERKRYMSRSVYFRHWSFCRGIVHEIDLVSTIEFLTTKRADVCTRIIRLLHQATKTHVIENIFDLWRQKANRSCSNRKQAKKTRVAVSYHILLASWSNWTGGLHYRKSLHMKSLVLGGMSDRQMIRDSMRRWQECLWFQRDHSERMKRIVAFKTRRTIRLVWLRWRERICDTILLMTKERHIHQAHDLYSVRNCVRHWEYCSLLGKLLKKIRITLLRLSTRRWLSTWFQRSKLSSTRSTIMRQFHTKKLKRLKRRSVLIWKHQHVHTLFRRFQLNQTLQNLAILKLQRQIVSESQKSEDISMKASESLSRRFDHRRKRIYFSSWVEESKSFEERISLSLLTYVRFESMMLARSHIPVVFGCAFLKVKWTIITNKNIISKWRDFVRQKRSCLVGFLQTWKHFHAMRKKMEFFKNNSRSQSRFKAHPLVHGTKFQSVLNSFLFEQHCIMRYRMICLERWKWLTKMKKVFNTFERRISRNSTRRRFSEWRTKSTNSNSLLANQTISLMECDKRILICHSISCMQISDNLELFLNQFFSKWRRQSLLLRFYFSLALVEFASTSRGPCMKRLYLTRWRSYCDGTCCL</sequence>
<reference evidence="1" key="1">
    <citation type="submission" date="2021-01" db="EMBL/GenBank/DDBJ databases">
        <authorList>
            <person name="Corre E."/>
            <person name="Pelletier E."/>
            <person name="Niang G."/>
            <person name="Scheremetjew M."/>
            <person name="Finn R."/>
            <person name="Kale V."/>
            <person name="Holt S."/>
            <person name="Cochrane G."/>
            <person name="Meng A."/>
            <person name="Brown T."/>
            <person name="Cohen L."/>
        </authorList>
    </citation>
    <scope>NUCLEOTIDE SEQUENCE</scope>
    <source>
        <strain evidence="1">CCMP 2712</strain>
    </source>
</reference>
<gene>
    <name evidence="1" type="ORF">GTHE00462_LOCUS17105</name>
</gene>
<accession>A0A7S4KRF3</accession>
<name>A0A7S4KRF3_GUITH</name>
<evidence type="ECO:0000313" key="1">
    <source>
        <dbReference type="EMBL" id="CAE2303157.1"/>
    </source>
</evidence>
<dbReference type="AlphaFoldDB" id="A0A7S4KRF3"/>
<organism evidence="1">
    <name type="scientific">Guillardia theta</name>
    <name type="common">Cryptophyte</name>
    <name type="synonym">Cryptomonas phi</name>
    <dbReference type="NCBI Taxonomy" id="55529"/>
    <lineage>
        <taxon>Eukaryota</taxon>
        <taxon>Cryptophyceae</taxon>
        <taxon>Pyrenomonadales</taxon>
        <taxon>Geminigeraceae</taxon>
        <taxon>Guillardia</taxon>
    </lineage>
</organism>
<protein>
    <submittedName>
        <fullName evidence="1">Uncharacterized protein</fullName>
    </submittedName>
</protein>
<dbReference type="EMBL" id="HBKN01021802">
    <property type="protein sequence ID" value="CAE2303157.1"/>
    <property type="molecule type" value="Transcribed_RNA"/>
</dbReference>